<protein>
    <submittedName>
        <fullName evidence="1">Uncharacterized protein</fullName>
    </submittedName>
</protein>
<dbReference type="EMBL" id="BMSA01000029">
    <property type="protein sequence ID" value="GGT84165.1"/>
    <property type="molecule type" value="Genomic_DNA"/>
</dbReference>
<reference evidence="1" key="1">
    <citation type="journal article" date="2014" name="Int. J. Syst. Evol. Microbiol.">
        <title>Complete genome sequence of Corynebacterium casei LMG S-19264T (=DSM 44701T), isolated from a smear-ripened cheese.</title>
        <authorList>
            <consortium name="US DOE Joint Genome Institute (JGI-PGF)"/>
            <person name="Walter F."/>
            <person name="Albersmeier A."/>
            <person name="Kalinowski J."/>
            <person name="Ruckert C."/>
        </authorList>
    </citation>
    <scope>NUCLEOTIDE SEQUENCE</scope>
    <source>
        <strain evidence="1">JCM 4125</strain>
    </source>
</reference>
<evidence type="ECO:0000313" key="1">
    <source>
        <dbReference type="EMBL" id="GGT84165.1"/>
    </source>
</evidence>
<evidence type="ECO:0000313" key="2">
    <source>
        <dbReference type="Proteomes" id="UP000646776"/>
    </source>
</evidence>
<sequence>MDSAVKVSAEAAQAVTAAASILLDDGPGRFLWDMELLARGGTGRTAERRGRAVSAARAANT</sequence>
<gene>
    <name evidence="1" type="ORF">GCM10010226_73570</name>
</gene>
<organism evidence="1 2">
    <name type="scientific">Streptomyces phaeofaciens</name>
    <dbReference type="NCBI Taxonomy" id="68254"/>
    <lineage>
        <taxon>Bacteria</taxon>
        <taxon>Bacillati</taxon>
        <taxon>Actinomycetota</taxon>
        <taxon>Actinomycetes</taxon>
        <taxon>Kitasatosporales</taxon>
        <taxon>Streptomycetaceae</taxon>
        <taxon>Streptomyces</taxon>
    </lineage>
</organism>
<proteinExistence type="predicted"/>
<keyword evidence="2" id="KW-1185">Reference proteome</keyword>
<accession>A0A918LZK9</accession>
<dbReference type="Proteomes" id="UP000646776">
    <property type="component" value="Unassembled WGS sequence"/>
</dbReference>
<name>A0A918LZK9_9ACTN</name>
<reference evidence="1" key="2">
    <citation type="submission" date="2020-09" db="EMBL/GenBank/DDBJ databases">
        <authorList>
            <person name="Sun Q."/>
            <person name="Ohkuma M."/>
        </authorList>
    </citation>
    <scope>NUCLEOTIDE SEQUENCE</scope>
    <source>
        <strain evidence="1">JCM 4125</strain>
    </source>
</reference>
<comment type="caution">
    <text evidence="1">The sequence shown here is derived from an EMBL/GenBank/DDBJ whole genome shotgun (WGS) entry which is preliminary data.</text>
</comment>
<dbReference type="AlphaFoldDB" id="A0A918LZK9"/>